<dbReference type="EMBL" id="CP015093">
    <property type="protein sequence ID" value="APZ52369.1"/>
    <property type="molecule type" value="Genomic_DNA"/>
</dbReference>
<evidence type="ECO:0000313" key="3">
    <source>
        <dbReference type="Proteomes" id="UP000187059"/>
    </source>
</evidence>
<evidence type="ECO:0000256" key="1">
    <source>
        <dbReference type="SAM" id="MobiDB-lite"/>
    </source>
</evidence>
<accession>A0A1P8USI7</accession>
<dbReference type="STRING" id="1250539.Ga0080574_TMP2035"/>
<dbReference type="KEGG" id="paby:Ga0080574_TMP2035"/>
<dbReference type="AlphaFoldDB" id="A0A1P8USI7"/>
<evidence type="ECO:0000313" key="2">
    <source>
        <dbReference type="EMBL" id="APZ52369.1"/>
    </source>
</evidence>
<protein>
    <submittedName>
        <fullName evidence="2">Uncharacterized protein</fullName>
    </submittedName>
</protein>
<dbReference type="Proteomes" id="UP000187059">
    <property type="component" value="Chromosome"/>
</dbReference>
<reference evidence="2 3" key="1">
    <citation type="submission" date="2016-04" db="EMBL/GenBank/DDBJ databases">
        <title>Deep-sea bacteria in the southern Pacific.</title>
        <authorList>
            <person name="Tang K."/>
        </authorList>
    </citation>
    <scope>NUCLEOTIDE SEQUENCE [LARGE SCALE GENOMIC DNA]</scope>
    <source>
        <strain evidence="2 3">JLT2014</strain>
    </source>
</reference>
<organism evidence="2 3">
    <name type="scientific">Salipiger abyssi</name>
    <dbReference type="NCBI Taxonomy" id="1250539"/>
    <lineage>
        <taxon>Bacteria</taxon>
        <taxon>Pseudomonadati</taxon>
        <taxon>Pseudomonadota</taxon>
        <taxon>Alphaproteobacteria</taxon>
        <taxon>Rhodobacterales</taxon>
        <taxon>Roseobacteraceae</taxon>
        <taxon>Salipiger</taxon>
    </lineage>
</organism>
<proteinExistence type="predicted"/>
<gene>
    <name evidence="2" type="ORF">Ga0080574_TMP2035</name>
</gene>
<keyword evidence="3" id="KW-1185">Reference proteome</keyword>
<name>A0A1P8USI7_9RHOB</name>
<sequence length="209" mass="21247">MQAPSGADTPDEAGEPATGGFFATLFPTGAAAAPERPTPLAQTEMARGEVVVAGPEGYCVDPVTLGNRPGRGFAVIASCHILSGGKTGNFVEPMMMTVTVGPRQQTVVPPAPSVLAVQAGQELVGGEVRDGLVMAQLGGGGTDVLDDGDPRYWRGAFVQNGHLIGLALYAPQGSFLAGPDGAGMLRAVQQRIVSLSPAAAEDEEAPVEP</sequence>
<feature type="region of interest" description="Disordered" evidence="1">
    <location>
        <begin position="1"/>
        <end position="21"/>
    </location>
</feature>